<reference evidence="1" key="2">
    <citation type="journal article" date="2015" name="Fish Shellfish Immunol.">
        <title>Early steps in the European eel (Anguilla anguilla)-Vibrio vulnificus interaction in the gills: Role of the RtxA13 toxin.</title>
        <authorList>
            <person name="Callol A."/>
            <person name="Pajuelo D."/>
            <person name="Ebbesson L."/>
            <person name="Teles M."/>
            <person name="MacKenzie S."/>
            <person name="Amaro C."/>
        </authorList>
    </citation>
    <scope>NUCLEOTIDE SEQUENCE</scope>
</reference>
<sequence length="27" mass="3012">MGISACRPIRVVNYAVFLSFVSPFSYS</sequence>
<accession>A0A0E9R4S0</accession>
<dbReference type="AlphaFoldDB" id="A0A0E9R4S0"/>
<proteinExistence type="predicted"/>
<name>A0A0E9R4S0_ANGAN</name>
<evidence type="ECO:0000313" key="1">
    <source>
        <dbReference type="EMBL" id="JAH23323.1"/>
    </source>
</evidence>
<protein>
    <submittedName>
        <fullName evidence="1">Uncharacterized protein</fullName>
    </submittedName>
</protein>
<dbReference type="EMBL" id="GBXM01085254">
    <property type="protein sequence ID" value="JAH23323.1"/>
    <property type="molecule type" value="Transcribed_RNA"/>
</dbReference>
<reference evidence="1" key="1">
    <citation type="submission" date="2014-11" db="EMBL/GenBank/DDBJ databases">
        <authorList>
            <person name="Amaro Gonzalez C."/>
        </authorList>
    </citation>
    <scope>NUCLEOTIDE SEQUENCE</scope>
</reference>
<organism evidence="1">
    <name type="scientific">Anguilla anguilla</name>
    <name type="common">European freshwater eel</name>
    <name type="synonym">Muraena anguilla</name>
    <dbReference type="NCBI Taxonomy" id="7936"/>
    <lineage>
        <taxon>Eukaryota</taxon>
        <taxon>Metazoa</taxon>
        <taxon>Chordata</taxon>
        <taxon>Craniata</taxon>
        <taxon>Vertebrata</taxon>
        <taxon>Euteleostomi</taxon>
        <taxon>Actinopterygii</taxon>
        <taxon>Neopterygii</taxon>
        <taxon>Teleostei</taxon>
        <taxon>Anguilliformes</taxon>
        <taxon>Anguillidae</taxon>
        <taxon>Anguilla</taxon>
    </lineage>
</organism>